<dbReference type="GO" id="GO:0048029">
    <property type="term" value="F:monosaccharide binding"/>
    <property type="evidence" value="ECO:0007669"/>
    <property type="project" value="TreeGrafter"/>
</dbReference>
<dbReference type="InterPro" id="IPR000023">
    <property type="entry name" value="Phosphofructokinase_dom"/>
</dbReference>
<dbReference type="OrthoDB" id="9802503at2"/>
<dbReference type="GO" id="GO:0016208">
    <property type="term" value="F:AMP binding"/>
    <property type="evidence" value="ECO:0007669"/>
    <property type="project" value="TreeGrafter"/>
</dbReference>
<feature type="binding site" evidence="14">
    <location>
        <begin position="24"/>
        <end position="28"/>
    </location>
    <ligand>
        <name>ADP</name>
        <dbReference type="ChEBI" id="CHEBI:456216"/>
        <note>allosteric activator; ligand shared between dimeric partners</note>
    </ligand>
</feature>
<dbReference type="InterPro" id="IPR012828">
    <property type="entry name" value="PFKA_ATP_prok"/>
</dbReference>
<dbReference type="AlphaFoldDB" id="A0A161LCR2"/>
<accession>A0A161LCR2</accession>
<keyword evidence="4 14" id="KW-0963">Cytoplasm</keyword>
<comment type="subunit">
    <text evidence="14">Homotetramer.</text>
</comment>
<dbReference type="FunFam" id="3.40.50.450:FF:000001">
    <property type="entry name" value="ATP-dependent 6-phosphofructokinase"/>
    <property type="match status" value="1"/>
</dbReference>
<keyword evidence="17" id="KW-1185">Reference proteome</keyword>
<dbReference type="Pfam" id="PF00365">
    <property type="entry name" value="PFK"/>
    <property type="match status" value="1"/>
</dbReference>
<feature type="binding site" evidence="14">
    <location>
        <position position="106"/>
    </location>
    <ligand>
        <name>Mg(2+)</name>
        <dbReference type="ChEBI" id="CHEBI:18420"/>
        <note>catalytic</note>
    </ligand>
</feature>
<keyword evidence="5 14" id="KW-0021">Allosteric enzyme</keyword>
<feature type="binding site" description="in other chain" evidence="14">
    <location>
        <position position="216"/>
    </location>
    <ligand>
        <name>ADP</name>
        <dbReference type="ChEBI" id="CHEBI:456216"/>
        <note>allosteric activator; ligand shared between dimeric partners</note>
    </ligand>
</feature>
<evidence type="ECO:0000256" key="7">
    <source>
        <dbReference type="ARBA" id="ARBA00022723"/>
    </source>
</evidence>
<dbReference type="HAMAP" id="MF_00339">
    <property type="entry name" value="Phosphofructokinase_I_B1"/>
    <property type="match status" value="1"/>
</dbReference>
<dbReference type="InterPro" id="IPR035966">
    <property type="entry name" value="PKF_sf"/>
</dbReference>
<comment type="subcellular location">
    <subcellularLocation>
        <location evidence="2 14">Cytoplasm</location>
    </subcellularLocation>
</comment>
<feature type="binding site" description="in other chain" evidence="14">
    <location>
        <begin position="174"/>
        <end position="176"/>
    </location>
    <ligand>
        <name>substrate</name>
        <note>ligand shared between dimeric partners</note>
    </ligand>
</feature>
<gene>
    <name evidence="14" type="primary">pfkA</name>
    <name evidence="16" type="ORF">PJIAN_176</name>
</gene>
<evidence type="ECO:0000256" key="2">
    <source>
        <dbReference type="ARBA" id="ARBA00004496"/>
    </source>
</evidence>
<dbReference type="Proteomes" id="UP000076586">
    <property type="component" value="Unassembled WGS sequence"/>
</dbReference>
<evidence type="ECO:0000256" key="6">
    <source>
        <dbReference type="ARBA" id="ARBA00022679"/>
    </source>
</evidence>
<feature type="binding site" evidence="14">
    <location>
        <begin position="105"/>
        <end position="108"/>
    </location>
    <ligand>
        <name>ATP</name>
        <dbReference type="ChEBI" id="CHEBI:30616"/>
    </ligand>
</feature>
<feature type="binding site" evidence="14">
    <location>
        <position position="14"/>
    </location>
    <ligand>
        <name>ATP</name>
        <dbReference type="ChEBI" id="CHEBI:30616"/>
    </ligand>
</feature>
<protein>
    <recommendedName>
        <fullName evidence="14">ATP-dependent 6-phosphofructokinase</fullName>
        <shortName evidence="14">ATP-PFK</shortName>
        <shortName evidence="14">Phosphofructokinase</shortName>
        <ecNumber evidence="14">2.7.1.11</ecNumber>
    </recommendedName>
    <alternativeName>
        <fullName evidence="14">Phosphohexokinase</fullName>
    </alternativeName>
</protein>
<dbReference type="EC" id="2.7.1.11" evidence="14"/>
<comment type="similarity">
    <text evidence="14">Belongs to the phosphofructokinase type A (PFKA) family. ATP-dependent PFK group I subfamily. Prokaryotic clade 'B1' sub-subfamily.</text>
</comment>
<comment type="activity regulation">
    <text evidence="14">Allosterically activated by ADP and other diphosphonucleosides, and allosterically inhibited by phosphoenolpyruvate.</text>
</comment>
<evidence type="ECO:0000256" key="4">
    <source>
        <dbReference type="ARBA" id="ARBA00022490"/>
    </source>
</evidence>
<evidence type="ECO:0000259" key="15">
    <source>
        <dbReference type="Pfam" id="PF00365"/>
    </source>
</evidence>
<reference evidence="17" key="1">
    <citation type="submission" date="2016-04" db="EMBL/GenBank/DDBJ databases">
        <title>Draft genome sequence of Paludibacter jiangxiensis strain NM7.</title>
        <authorList>
            <person name="Qiu Y."/>
            <person name="Matsuura N."/>
            <person name="Ohashi A."/>
            <person name="Tourlousse M.D."/>
            <person name="Sekiguchi Y."/>
        </authorList>
    </citation>
    <scope>NUCLEOTIDE SEQUENCE [LARGE SCALE GENOMIC DNA]</scope>
    <source>
        <strain evidence="17">NM7</strain>
    </source>
</reference>
<evidence type="ECO:0000256" key="8">
    <source>
        <dbReference type="ARBA" id="ARBA00022741"/>
    </source>
</evidence>
<evidence type="ECO:0000256" key="10">
    <source>
        <dbReference type="ARBA" id="ARBA00022840"/>
    </source>
</evidence>
<feature type="binding site" description="in other chain" evidence="14">
    <location>
        <position position="159"/>
    </location>
    <ligand>
        <name>ADP</name>
        <dbReference type="ChEBI" id="CHEBI:456216"/>
        <note>allosteric activator; ligand shared between dimeric partners</note>
    </ligand>
</feature>
<comment type="cofactor">
    <cofactor evidence="1 14">
        <name>Mg(2+)</name>
        <dbReference type="ChEBI" id="CHEBI:18420"/>
    </cofactor>
</comment>
<dbReference type="InterPro" id="IPR015912">
    <property type="entry name" value="Phosphofructokinase_CS"/>
</dbReference>
<dbReference type="PANTHER" id="PTHR13697:SF4">
    <property type="entry name" value="ATP-DEPENDENT 6-PHOSPHOFRUCTOKINASE"/>
    <property type="match status" value="1"/>
</dbReference>
<dbReference type="GO" id="GO:0061621">
    <property type="term" value="P:canonical glycolysis"/>
    <property type="evidence" value="ECO:0007669"/>
    <property type="project" value="TreeGrafter"/>
</dbReference>
<dbReference type="STRING" id="681398.PJIAN_176"/>
<dbReference type="Gene3D" id="3.40.50.460">
    <property type="entry name" value="Phosphofructokinase domain"/>
    <property type="match status" value="1"/>
</dbReference>
<sequence length="327" mass="35284">MYQLKCIGVLTSGGDAPGMNAALRAVTRKAIYHGIRVKAIYRGYKGLISGEIKEFQTQDVSNIVQQGGTIIKSARSMEFKTDEGMQTAYETLKREEIDALVVIGGDGTFTGARIFGQIYNDIPIVGIPGTIDNDLYGTDYTIGYDTALNTIVEAVDKIRDTASSHERLFFIEVMGRDAGFLALHGAIASGAEAAIIPEISTSMDQLTQLIEQGFRKSKNSSIVLVAESDITGGAMGVAEKLKKAHPEFDCRVTILGHIQRGGSPTANDRILASRMGTAAIDALLADQRNVMIGIVNDEIVYVPFVKAIKDEKPVNSALMEVLHILSI</sequence>
<feature type="binding site" description="in other chain" evidence="14">
    <location>
        <begin position="257"/>
        <end position="260"/>
    </location>
    <ligand>
        <name>substrate</name>
        <note>ligand shared between dimeric partners</note>
    </ligand>
</feature>
<dbReference type="SUPFAM" id="SSF53784">
    <property type="entry name" value="Phosphofructokinase"/>
    <property type="match status" value="1"/>
</dbReference>
<dbReference type="GO" id="GO:0030388">
    <property type="term" value="P:fructose 1,6-bisphosphate metabolic process"/>
    <property type="evidence" value="ECO:0007669"/>
    <property type="project" value="TreeGrafter"/>
</dbReference>
<dbReference type="PIRSF" id="PIRSF000532">
    <property type="entry name" value="ATP_PFK_prok"/>
    <property type="match status" value="1"/>
</dbReference>
<dbReference type="GO" id="GO:0005524">
    <property type="term" value="F:ATP binding"/>
    <property type="evidence" value="ECO:0007669"/>
    <property type="project" value="UniProtKB-UniRule"/>
</dbReference>
<dbReference type="PROSITE" id="PS00433">
    <property type="entry name" value="PHOSPHOFRUCTOKINASE"/>
    <property type="match status" value="1"/>
</dbReference>
<dbReference type="EMBL" id="BDCR01000001">
    <property type="protein sequence ID" value="GAT61497.1"/>
    <property type="molecule type" value="Genomic_DNA"/>
</dbReference>
<evidence type="ECO:0000256" key="1">
    <source>
        <dbReference type="ARBA" id="ARBA00001946"/>
    </source>
</evidence>
<comment type="caution">
    <text evidence="14">Lacks conserved residue(s) required for the propagation of feature annotation.</text>
</comment>
<feature type="binding site" evidence="14">
    <location>
        <position position="167"/>
    </location>
    <ligand>
        <name>substrate</name>
        <note>ligand shared between dimeric partners</note>
    </ligand>
</feature>
<evidence type="ECO:0000256" key="14">
    <source>
        <dbReference type="HAMAP-Rule" id="MF_00339"/>
    </source>
</evidence>
<keyword evidence="9 14" id="KW-0418">Kinase</keyword>
<proteinExistence type="inferred from homology"/>
<keyword evidence="11 14" id="KW-0460">Magnesium</keyword>
<dbReference type="GO" id="GO:0006002">
    <property type="term" value="P:fructose 6-phosphate metabolic process"/>
    <property type="evidence" value="ECO:0007669"/>
    <property type="project" value="UniProtKB-UniRule"/>
</dbReference>
<evidence type="ECO:0000256" key="5">
    <source>
        <dbReference type="ARBA" id="ARBA00022533"/>
    </source>
</evidence>
<evidence type="ECO:0000256" key="3">
    <source>
        <dbReference type="ARBA" id="ARBA00004679"/>
    </source>
</evidence>
<feature type="binding site" evidence="14">
    <location>
        <position position="251"/>
    </location>
    <ligand>
        <name>substrate</name>
        <note>ligand shared between dimeric partners</note>
    </ligand>
</feature>
<dbReference type="GO" id="GO:0003872">
    <property type="term" value="F:6-phosphofructokinase activity"/>
    <property type="evidence" value="ECO:0007669"/>
    <property type="project" value="UniProtKB-UniRule"/>
</dbReference>
<dbReference type="Gene3D" id="3.40.50.450">
    <property type="match status" value="1"/>
</dbReference>
<evidence type="ECO:0000256" key="13">
    <source>
        <dbReference type="ARBA" id="ARBA00048070"/>
    </source>
</evidence>
<keyword evidence="7 14" id="KW-0479">Metal-binding</keyword>
<feature type="binding site" description="in other chain" evidence="14">
    <location>
        <position position="227"/>
    </location>
    <ligand>
        <name>substrate</name>
        <note>ligand shared between dimeric partners</note>
    </ligand>
</feature>
<keyword evidence="6 14" id="KW-0808">Transferase</keyword>
<dbReference type="GO" id="GO:0042802">
    <property type="term" value="F:identical protein binding"/>
    <property type="evidence" value="ECO:0007669"/>
    <property type="project" value="TreeGrafter"/>
</dbReference>
<evidence type="ECO:0000313" key="16">
    <source>
        <dbReference type="EMBL" id="GAT61497.1"/>
    </source>
</evidence>
<name>A0A161LCR2_9BACT</name>
<evidence type="ECO:0000256" key="11">
    <source>
        <dbReference type="ARBA" id="ARBA00022842"/>
    </source>
</evidence>
<keyword evidence="8 14" id="KW-0547">Nucleotide-binding</keyword>
<dbReference type="GO" id="GO:0070095">
    <property type="term" value="F:fructose-6-phosphate binding"/>
    <property type="evidence" value="ECO:0007669"/>
    <property type="project" value="TreeGrafter"/>
</dbReference>
<dbReference type="InterPro" id="IPR012003">
    <property type="entry name" value="ATP_PFK_prok-type"/>
</dbReference>
<dbReference type="RefSeq" id="WP_068701055.1">
    <property type="nucleotide sequence ID" value="NZ_BDCR01000001.1"/>
</dbReference>
<dbReference type="PRINTS" id="PR00476">
    <property type="entry name" value="PHFRCTKINASE"/>
</dbReference>
<feature type="binding site" evidence="14">
    <location>
        <begin position="75"/>
        <end position="76"/>
    </location>
    <ligand>
        <name>ATP</name>
        <dbReference type="ChEBI" id="CHEBI:30616"/>
    </ligand>
</feature>
<evidence type="ECO:0000256" key="9">
    <source>
        <dbReference type="ARBA" id="ARBA00022777"/>
    </source>
</evidence>
<keyword evidence="10 14" id="KW-0067">ATP-binding</keyword>
<comment type="function">
    <text evidence="14">Catalyzes the phosphorylation of D-fructose 6-phosphate to fructose 1,6-bisphosphate by ATP, the first committing step of glycolysis.</text>
</comment>
<dbReference type="NCBIfam" id="TIGR02482">
    <property type="entry name" value="PFKA_ATP"/>
    <property type="match status" value="1"/>
</dbReference>
<dbReference type="FunFam" id="3.40.50.460:FF:000006">
    <property type="entry name" value="ATP-dependent 6-phosphofructokinase"/>
    <property type="match status" value="1"/>
</dbReference>
<evidence type="ECO:0000256" key="12">
    <source>
        <dbReference type="ARBA" id="ARBA00023152"/>
    </source>
</evidence>
<organism evidence="16 17">
    <name type="scientific">Paludibacter jiangxiensis</name>
    <dbReference type="NCBI Taxonomy" id="681398"/>
    <lineage>
        <taxon>Bacteria</taxon>
        <taxon>Pseudomonadati</taxon>
        <taxon>Bacteroidota</taxon>
        <taxon>Bacteroidia</taxon>
        <taxon>Bacteroidales</taxon>
        <taxon>Paludibacteraceae</taxon>
        <taxon>Paludibacter</taxon>
    </lineage>
</organism>
<feature type="domain" description="Phosphofructokinase" evidence="15">
    <location>
        <begin position="7"/>
        <end position="283"/>
    </location>
</feature>
<dbReference type="UniPathway" id="UPA00109">
    <property type="reaction ID" value="UER00182"/>
</dbReference>
<dbReference type="PANTHER" id="PTHR13697">
    <property type="entry name" value="PHOSPHOFRUCTOKINASE"/>
    <property type="match status" value="1"/>
</dbReference>
<feature type="binding site" description="in other chain" evidence="14">
    <location>
        <begin position="130"/>
        <end position="132"/>
    </location>
    <ligand>
        <name>substrate</name>
        <note>ligand shared between dimeric partners</note>
    </ligand>
</feature>
<comment type="caution">
    <text evidence="16">The sequence shown here is derived from an EMBL/GenBank/DDBJ whole genome shotgun (WGS) entry which is preliminary data.</text>
</comment>
<comment type="pathway">
    <text evidence="3 14">Carbohydrate degradation; glycolysis; D-glyceraldehyde 3-phosphate and glycerone phosphate from D-glucose: step 3/4.</text>
</comment>
<dbReference type="InterPro" id="IPR022953">
    <property type="entry name" value="ATP_PFK"/>
</dbReference>
<evidence type="ECO:0000313" key="17">
    <source>
        <dbReference type="Proteomes" id="UP000076586"/>
    </source>
</evidence>
<reference evidence="17" key="2">
    <citation type="journal article" date="2017" name="Genome Announc.">
        <title>Draft genome sequence of Paludibacter jiangxiensis NM7(T), a propionate-producing fermentative bacterium.</title>
        <authorList>
            <person name="Qiu Y.-L."/>
            <person name="Tourlousse D.M."/>
            <person name="Matsuura N."/>
            <person name="Ohashi A."/>
            <person name="Sekiguchi Y."/>
        </authorList>
    </citation>
    <scope>NUCLEOTIDE SEQUENCE [LARGE SCALE GENOMIC DNA]</scope>
    <source>
        <strain evidence="17">NM7</strain>
    </source>
</reference>
<comment type="catalytic activity">
    <reaction evidence="13 14">
        <text>beta-D-fructose 6-phosphate + ATP = beta-D-fructose 1,6-bisphosphate + ADP + H(+)</text>
        <dbReference type="Rhea" id="RHEA:16109"/>
        <dbReference type="ChEBI" id="CHEBI:15378"/>
        <dbReference type="ChEBI" id="CHEBI:30616"/>
        <dbReference type="ChEBI" id="CHEBI:32966"/>
        <dbReference type="ChEBI" id="CHEBI:57634"/>
        <dbReference type="ChEBI" id="CHEBI:456216"/>
        <dbReference type="EC" id="2.7.1.11"/>
    </reaction>
</comment>
<feature type="binding site" description="in other chain" evidence="14">
    <location>
        <begin position="190"/>
        <end position="192"/>
    </location>
    <ligand>
        <name>ADP</name>
        <dbReference type="ChEBI" id="CHEBI:456216"/>
        <note>allosteric activator; ligand shared between dimeric partners</note>
    </ligand>
</feature>
<dbReference type="GO" id="GO:0005945">
    <property type="term" value="C:6-phosphofructokinase complex"/>
    <property type="evidence" value="ECO:0007669"/>
    <property type="project" value="TreeGrafter"/>
</dbReference>
<keyword evidence="12 14" id="KW-0324">Glycolysis</keyword>
<dbReference type="GO" id="GO:0046872">
    <property type="term" value="F:metal ion binding"/>
    <property type="evidence" value="ECO:0007669"/>
    <property type="project" value="UniProtKB-KW"/>
</dbReference>
<feature type="active site" description="Proton acceptor" evidence="14">
    <location>
        <position position="132"/>
    </location>
</feature>
<dbReference type="NCBIfam" id="NF002872">
    <property type="entry name" value="PRK03202.1"/>
    <property type="match status" value="1"/>
</dbReference>
<feature type="binding site" description="in other chain" evidence="14">
    <location>
        <begin position="218"/>
        <end position="220"/>
    </location>
    <ligand>
        <name>ADP</name>
        <dbReference type="ChEBI" id="CHEBI:456216"/>
        <note>allosteric activator; ligand shared between dimeric partners</note>
    </ligand>
</feature>